<feature type="domain" description="Disease resistance protein At4g27190-like leucine-rich repeats" evidence="9">
    <location>
        <begin position="1030"/>
        <end position="1175"/>
    </location>
</feature>
<proteinExistence type="inferred from homology"/>
<keyword evidence="2" id="KW-0433">Leucine-rich repeat</keyword>
<dbReference type="SUPFAM" id="SSF52540">
    <property type="entry name" value="P-loop containing nucleoside triphosphate hydrolases"/>
    <property type="match status" value="1"/>
</dbReference>
<dbReference type="InterPro" id="IPR042197">
    <property type="entry name" value="Apaf_helical"/>
</dbReference>
<dbReference type="FunFam" id="3.40.50.300:FF:001091">
    <property type="entry name" value="Probable disease resistance protein At1g61300"/>
    <property type="match status" value="1"/>
</dbReference>
<accession>A0A8B8MMK9</accession>
<dbReference type="InterPro" id="IPR002182">
    <property type="entry name" value="NB-ARC"/>
</dbReference>
<feature type="coiled-coil region" evidence="7">
    <location>
        <begin position="37"/>
        <end position="96"/>
    </location>
</feature>
<keyword evidence="3" id="KW-0677">Repeat</keyword>
<evidence type="ECO:0000256" key="2">
    <source>
        <dbReference type="ARBA" id="ARBA00022614"/>
    </source>
</evidence>
<dbReference type="InterPro" id="IPR027417">
    <property type="entry name" value="P-loop_NTPase"/>
</dbReference>
<evidence type="ECO:0000259" key="9">
    <source>
        <dbReference type="Pfam" id="PF23247"/>
    </source>
</evidence>
<evidence type="ECO:0000313" key="10">
    <source>
        <dbReference type="Proteomes" id="UP000694853"/>
    </source>
</evidence>
<gene>
    <name evidence="11" type="primary">LOC113874446</name>
</gene>
<dbReference type="InterPro" id="IPR032675">
    <property type="entry name" value="LRR_dom_sf"/>
</dbReference>
<evidence type="ECO:0000313" key="11">
    <source>
        <dbReference type="RefSeq" id="XP_027368469.1"/>
    </source>
</evidence>
<keyword evidence="6" id="KW-0067">ATP-binding</keyword>
<protein>
    <submittedName>
        <fullName evidence="11">Probable disease resistance protein At4g27220</fullName>
    </submittedName>
</protein>
<evidence type="ECO:0000256" key="7">
    <source>
        <dbReference type="SAM" id="Coils"/>
    </source>
</evidence>
<dbReference type="GO" id="GO:0043531">
    <property type="term" value="F:ADP binding"/>
    <property type="evidence" value="ECO:0007669"/>
    <property type="project" value="InterPro"/>
</dbReference>
<organism evidence="10 11">
    <name type="scientific">Abrus precatorius</name>
    <name type="common">Indian licorice</name>
    <name type="synonym">Glycine abrus</name>
    <dbReference type="NCBI Taxonomy" id="3816"/>
    <lineage>
        <taxon>Eukaryota</taxon>
        <taxon>Viridiplantae</taxon>
        <taxon>Streptophyta</taxon>
        <taxon>Embryophyta</taxon>
        <taxon>Tracheophyta</taxon>
        <taxon>Spermatophyta</taxon>
        <taxon>Magnoliopsida</taxon>
        <taxon>eudicotyledons</taxon>
        <taxon>Gunneridae</taxon>
        <taxon>Pentapetalae</taxon>
        <taxon>rosids</taxon>
        <taxon>fabids</taxon>
        <taxon>Fabales</taxon>
        <taxon>Fabaceae</taxon>
        <taxon>Papilionoideae</taxon>
        <taxon>50 kb inversion clade</taxon>
        <taxon>NPAAA clade</taxon>
        <taxon>indigoferoid/millettioid clade</taxon>
        <taxon>Abreae</taxon>
        <taxon>Abrus</taxon>
    </lineage>
</organism>
<dbReference type="Pfam" id="PF23247">
    <property type="entry name" value="LRR_RPS2"/>
    <property type="match status" value="3"/>
</dbReference>
<evidence type="ECO:0000256" key="4">
    <source>
        <dbReference type="ARBA" id="ARBA00022741"/>
    </source>
</evidence>
<feature type="domain" description="Disease resistance protein At4g27190-like leucine-rich repeats" evidence="9">
    <location>
        <begin position="855"/>
        <end position="894"/>
    </location>
</feature>
<reference evidence="11" key="2">
    <citation type="submission" date="2025-08" db="UniProtKB">
        <authorList>
            <consortium name="RefSeq"/>
        </authorList>
    </citation>
    <scope>IDENTIFICATION</scope>
    <source>
        <tissue evidence="11">Young leaves</tissue>
    </source>
</reference>
<dbReference type="OrthoDB" id="971758at2759"/>
<dbReference type="PANTHER" id="PTHR33463:SF105">
    <property type="entry name" value="AND NB-ARC DOMAIN DISEASE RESISTANCE PROTEIN, PUTATIVE-RELATED"/>
    <property type="match status" value="1"/>
</dbReference>
<dbReference type="Gene3D" id="3.40.50.300">
    <property type="entry name" value="P-loop containing nucleotide triphosphate hydrolases"/>
    <property type="match status" value="1"/>
</dbReference>
<sequence>MEDFILSIIAKIAEYAVAPILHHAKYLCCFNNFAGSLQNAKRELELTRDSVNEHVKEAINRNEKIEPTVEKWRKEVENVLEEVQKLEVRIYEANKSYFRRQCQYFLVKEIARTTEKMTQLNHNSKFEPFSRLTELPGMMYYSSKKFILFKSTESAYKKLLETLRDNDSWMIGLHGIGGSGKTTLVKEVGKKAEELNLFEKVVMVTVSQTPNIRSIQAQITDQLGFKLEEESDLGRAQRLSQRLRKGTTLLIMDDVWEKVDFEALGIPFNENRNGCRVLLTTRSTEVCTSMQCQSIIELSLLTDGEAWNLFKLYASIDDDSPNALKVVARKIVNECKGLPIAIVTVGSMLRGKTFEVWESALSRLEDSRPLDIPKGLINPYVSLQLSYDNLTNQLAKSLFLLCSIFPEDHEIDLEDLFRFGRGLGLTEKFRTMEKARREMHLAVNVLMDSCLLLHANKKERVKMHDMVRDVALWIASERDQAILASNVMDPRTMVEDETIKDKRAISLWELKNGQLLDDQLNCSTLEVLLLHSPNVSFKVSNVCLEGMKILKVLAFLTFGYKWNVYIPRITNTSTLTVSLPQSIESLKNLKTLCLRGYKLGDFSILESLQGLEILDLRGSSFEELPNGIVALKKLKLLDLFNCWIEKNNTFEVIARCLQLEELYLYLWKFEGNLPHNVSFSRLRRYAILQGKINIDYYEKFSDMQINILENHRPSRALCIEDFNASAQSFMSLSIKDLFVRADDLHLIRLQGGYKNLIPTMDQQGMNQLIFLILEHCSEIECLVDSTIIADTKNPQLNSLQTAAVFSSIVTLRLFHMHGLQEVFRDPALQCSLKNLEELRIENCKQLYSISFPRNSKLGNLKFLKIERCQMLTSLFMPSIAQTLELLEELKISKCSKLKHLIEVEEGNVDHVINQSHPTSVLSKLRILDIEGCESLEYIFPVFFARCLRRLEEMRIHNSAELKYVFGTEKEHRLLVHQNDNHPKTKIEINLPNFRRLSLNLLLNLIDIWPEYCHPCSPNVKTLEFNKCPKLSNSSVSKMVIGSHLQQDTTAMEKEILWVVVTNQLCDQMFPLDLKVVLGFKVLIFTHLRAEGIFQLQIREHGSNREQSPLNLDLYGFYLTNLPELKFIWKGPTKFLSLQVLKYFRVDGCPKLKTIFSPTIVRSLPELRSLKILNCDELEQIFDSGDAEELKSLYACSQQVCFPKLWYIEVQKCNKLKCLFYNLMAGHFPSLDYLEIKECSQLEKVFDFEHEADEEGQEGTNKDGEQPLLQNLRFIILKSLLNFKDIHHGFKLKHHVKRTIENCPKYSPRA</sequence>
<dbReference type="InterPro" id="IPR050905">
    <property type="entry name" value="Plant_NBS-LRR"/>
</dbReference>
<keyword evidence="5" id="KW-0611">Plant defense</keyword>
<keyword evidence="10" id="KW-1185">Reference proteome</keyword>
<dbReference type="GeneID" id="113874446"/>
<feature type="domain" description="Disease resistance protein At4g27190-like leucine-rich repeats" evidence="9">
    <location>
        <begin position="1196"/>
        <end position="1287"/>
    </location>
</feature>
<evidence type="ECO:0000256" key="3">
    <source>
        <dbReference type="ARBA" id="ARBA00022737"/>
    </source>
</evidence>
<dbReference type="InterPro" id="IPR057135">
    <property type="entry name" value="At4g27190-like_LRR"/>
</dbReference>
<feature type="domain" description="NB-ARC" evidence="8">
    <location>
        <begin position="155"/>
        <end position="314"/>
    </location>
</feature>
<name>A0A8B8MMK9_ABRPR</name>
<evidence type="ECO:0000256" key="1">
    <source>
        <dbReference type="ARBA" id="ARBA00008894"/>
    </source>
</evidence>
<dbReference type="SUPFAM" id="SSF52058">
    <property type="entry name" value="L domain-like"/>
    <property type="match status" value="1"/>
</dbReference>
<dbReference type="Gene3D" id="3.80.10.10">
    <property type="entry name" value="Ribonuclease Inhibitor"/>
    <property type="match status" value="3"/>
</dbReference>
<dbReference type="Pfam" id="PF00931">
    <property type="entry name" value="NB-ARC"/>
    <property type="match status" value="1"/>
</dbReference>
<dbReference type="Gene3D" id="1.10.8.430">
    <property type="entry name" value="Helical domain of apoptotic protease-activating factors"/>
    <property type="match status" value="1"/>
</dbReference>
<evidence type="ECO:0000259" key="8">
    <source>
        <dbReference type="Pfam" id="PF00931"/>
    </source>
</evidence>
<reference evidence="10" key="1">
    <citation type="journal article" date="2019" name="Toxins">
        <title>Detection of Abrin-Like and Prepropulchellin-Like Toxin Genes and Transcripts Using Whole Genome Sequencing and Full-Length Transcript Sequencing of Abrus precatorius.</title>
        <authorList>
            <person name="Hovde B.T."/>
            <person name="Daligault H.E."/>
            <person name="Hanschen E.R."/>
            <person name="Kunde Y.A."/>
            <person name="Johnson M.B."/>
            <person name="Starkenburg S.R."/>
            <person name="Johnson S.L."/>
        </authorList>
    </citation>
    <scope>NUCLEOTIDE SEQUENCE [LARGE SCALE GENOMIC DNA]</scope>
</reference>
<dbReference type="PRINTS" id="PR00364">
    <property type="entry name" value="DISEASERSIST"/>
</dbReference>
<dbReference type="GO" id="GO:0005524">
    <property type="term" value="F:ATP binding"/>
    <property type="evidence" value="ECO:0007669"/>
    <property type="project" value="UniProtKB-KW"/>
</dbReference>
<comment type="similarity">
    <text evidence="1">Belongs to the disease resistance NB-LRR family.</text>
</comment>
<keyword evidence="4" id="KW-0547">Nucleotide-binding</keyword>
<dbReference type="RefSeq" id="XP_027368469.1">
    <property type="nucleotide sequence ID" value="XM_027512668.1"/>
</dbReference>
<dbReference type="Proteomes" id="UP000694853">
    <property type="component" value="Unplaced"/>
</dbReference>
<keyword evidence="7" id="KW-0175">Coiled coil</keyword>
<dbReference type="InterPro" id="IPR036388">
    <property type="entry name" value="WH-like_DNA-bd_sf"/>
</dbReference>
<dbReference type="KEGG" id="aprc:113874446"/>
<dbReference type="PANTHER" id="PTHR33463">
    <property type="entry name" value="NB-ARC DOMAIN-CONTAINING PROTEIN-RELATED"/>
    <property type="match status" value="1"/>
</dbReference>
<dbReference type="GO" id="GO:0006952">
    <property type="term" value="P:defense response"/>
    <property type="evidence" value="ECO:0007669"/>
    <property type="project" value="UniProtKB-KW"/>
</dbReference>
<evidence type="ECO:0000256" key="5">
    <source>
        <dbReference type="ARBA" id="ARBA00022821"/>
    </source>
</evidence>
<evidence type="ECO:0000256" key="6">
    <source>
        <dbReference type="ARBA" id="ARBA00022840"/>
    </source>
</evidence>
<dbReference type="Gene3D" id="1.10.10.10">
    <property type="entry name" value="Winged helix-like DNA-binding domain superfamily/Winged helix DNA-binding domain"/>
    <property type="match status" value="1"/>
</dbReference>